<feature type="compositionally biased region" description="Pro residues" evidence="1">
    <location>
        <begin position="43"/>
        <end position="63"/>
    </location>
</feature>
<dbReference type="Proteomes" id="UP000604046">
    <property type="component" value="Unassembled WGS sequence"/>
</dbReference>
<evidence type="ECO:0000256" key="1">
    <source>
        <dbReference type="SAM" id="MobiDB-lite"/>
    </source>
</evidence>
<reference evidence="2" key="1">
    <citation type="submission" date="2021-02" db="EMBL/GenBank/DDBJ databases">
        <authorList>
            <person name="Dougan E. K."/>
            <person name="Rhodes N."/>
            <person name="Thang M."/>
            <person name="Chan C."/>
        </authorList>
    </citation>
    <scope>NUCLEOTIDE SEQUENCE</scope>
</reference>
<gene>
    <name evidence="2" type="ORF">SNAT2548_LOCUS28315</name>
</gene>
<protein>
    <submittedName>
        <fullName evidence="2">Uncharacterized protein</fullName>
    </submittedName>
</protein>
<keyword evidence="3" id="KW-1185">Reference proteome</keyword>
<evidence type="ECO:0000313" key="3">
    <source>
        <dbReference type="Proteomes" id="UP000604046"/>
    </source>
</evidence>
<comment type="caution">
    <text evidence="2">The sequence shown here is derived from an EMBL/GenBank/DDBJ whole genome shotgun (WGS) entry which is preliminary data.</text>
</comment>
<proteinExistence type="predicted"/>
<evidence type="ECO:0000313" key="2">
    <source>
        <dbReference type="EMBL" id="CAE7505454.1"/>
    </source>
</evidence>
<dbReference type="AlphaFoldDB" id="A0A812T5P6"/>
<dbReference type="OrthoDB" id="427787at2759"/>
<sequence length="159" mass="17022">MQCVEATLGQNSFVAVLDRDFLLINVADFVATGGSLAGERAPQNPPSVAPSDLPRPPTPPPPPARRRAHAPSAPPAASASAVRPPKPTRPMARRSQSKSQTAYAPRWYAEESAREAQGLRRRRFGLRSAAAFPKGLRRAAHGPASTLVICKTPLFPFPI</sequence>
<accession>A0A812T5P6</accession>
<name>A0A812T5P6_9DINO</name>
<dbReference type="EMBL" id="CAJNDS010002512">
    <property type="protein sequence ID" value="CAE7505454.1"/>
    <property type="molecule type" value="Genomic_DNA"/>
</dbReference>
<organism evidence="2 3">
    <name type="scientific">Symbiodinium natans</name>
    <dbReference type="NCBI Taxonomy" id="878477"/>
    <lineage>
        <taxon>Eukaryota</taxon>
        <taxon>Sar</taxon>
        <taxon>Alveolata</taxon>
        <taxon>Dinophyceae</taxon>
        <taxon>Suessiales</taxon>
        <taxon>Symbiodiniaceae</taxon>
        <taxon>Symbiodinium</taxon>
    </lineage>
</organism>
<feature type="region of interest" description="Disordered" evidence="1">
    <location>
        <begin position="35"/>
        <end position="106"/>
    </location>
</feature>